<evidence type="ECO:0000256" key="6">
    <source>
        <dbReference type="SAM" id="MobiDB-lite"/>
    </source>
</evidence>
<evidence type="ECO:0000256" key="3">
    <source>
        <dbReference type="ARBA" id="ARBA00022771"/>
    </source>
</evidence>
<feature type="region of interest" description="Disordered" evidence="6">
    <location>
        <begin position="176"/>
        <end position="238"/>
    </location>
</feature>
<feature type="signal peptide" evidence="7">
    <location>
        <begin position="1"/>
        <end position="17"/>
    </location>
</feature>
<sequence>MKSSLALLALFGSLAAASPVVNNKQPPKAPQQPNQPPKAQNAKQPQQEKAEQSQSCIFLSEKPCPDGFQCQDAPGVTNVFSVYGVCMPVQPPKTPQQPNQPPKAQNAQVDKNPGAVGPSTSERQDFAFEFNSKITAQVGKIAREDGVQMFCNGATCNVSASTAAVEKMKKVGGIKEVNKGNTKAPASNPAKNDNIRQPPQQPTENSNGVPDQKPQPASGNGAPNPAVTAGPVAKPGQKKFRFQQPAKAIGREPELCGNSKFSGDSAKAESEECLGTEKFCQKATTPQIVQDCLDSREKPATTPIADPAPSTRPGTKPGAKPVVEPGLSERKTIFFNFFNSNDRKAPLTAKNIIQQDGGEFQSCTRDLRPRCNANSVTDATIEKLKKIDGFQLEPPASPPSAEKDKPKQAKPATPDKPGSGPNKKVSPPAPGSNPSQLKADPASVGQALIDLINRSEIQEERQLLLDSVKSCKADVQQGPLFGDELVLEGLECPELAVMLAFFTTSPVATPSPTPTSPVSTTSSDLTRYTFSAQYPTAPDEFVQDRITYIKRDAVANKGCRLGSSHIWKYGLQYIRGSDKKEVYYCHECVAGKYKQELFVINGTSRARNHLEQKHQIDCQNGVKRTGSGQKSVLDQQKDAAASIAFFWTESMDKFKELLIRWIACCHIAFFQLENRHFRELLLLSPALMNHLPKAARTIRSWVMNAFESKKEQLREELHQARSRVSISFDLWTSPSPYAI</sequence>
<evidence type="ECO:0000256" key="5">
    <source>
        <dbReference type="ARBA" id="ARBA00023242"/>
    </source>
</evidence>
<gene>
    <name evidence="8" type="ORF">HIM_10410</name>
</gene>
<dbReference type="GO" id="GO:0008270">
    <property type="term" value="F:zinc ion binding"/>
    <property type="evidence" value="ECO:0007669"/>
    <property type="project" value="UniProtKB-KW"/>
</dbReference>
<accession>A0A0F7ZX66</accession>
<keyword evidence="3" id="KW-0863">Zinc-finger</keyword>
<feature type="chain" id="PRO_5002526205" description="BED-type domain-containing protein" evidence="7">
    <location>
        <begin position="18"/>
        <end position="739"/>
    </location>
</feature>
<dbReference type="EMBL" id="KQ030640">
    <property type="protein sequence ID" value="KJZ70187.1"/>
    <property type="molecule type" value="Genomic_DNA"/>
</dbReference>
<keyword evidence="9" id="KW-1185">Reference proteome</keyword>
<protein>
    <recommendedName>
        <fullName evidence="10">BED-type domain-containing protein</fullName>
    </recommendedName>
</protein>
<evidence type="ECO:0000256" key="4">
    <source>
        <dbReference type="ARBA" id="ARBA00022833"/>
    </source>
</evidence>
<dbReference type="PANTHER" id="PTHR46481">
    <property type="entry name" value="ZINC FINGER BED DOMAIN-CONTAINING PROTEIN 4"/>
    <property type="match status" value="1"/>
</dbReference>
<dbReference type="OrthoDB" id="4748669at2759"/>
<feature type="compositionally biased region" description="Polar residues" evidence="6">
    <location>
        <begin position="179"/>
        <end position="209"/>
    </location>
</feature>
<proteinExistence type="predicted"/>
<comment type="subcellular location">
    <subcellularLocation>
        <location evidence="1">Nucleus</location>
    </subcellularLocation>
</comment>
<evidence type="ECO:0000256" key="7">
    <source>
        <dbReference type="SAM" id="SignalP"/>
    </source>
</evidence>
<evidence type="ECO:0000256" key="1">
    <source>
        <dbReference type="ARBA" id="ARBA00004123"/>
    </source>
</evidence>
<dbReference type="InterPro" id="IPR052035">
    <property type="entry name" value="ZnF_BED_domain_contain"/>
</dbReference>
<keyword evidence="4" id="KW-0862">Zinc</keyword>
<feature type="region of interest" description="Disordered" evidence="6">
    <location>
        <begin position="297"/>
        <end position="326"/>
    </location>
</feature>
<feature type="region of interest" description="Disordered" evidence="6">
    <location>
        <begin position="389"/>
        <end position="441"/>
    </location>
</feature>
<feature type="region of interest" description="Disordered" evidence="6">
    <location>
        <begin position="20"/>
        <end position="54"/>
    </location>
</feature>
<keyword evidence="7" id="KW-0732">Signal</keyword>
<name>A0A0F7ZX66_9HYPO</name>
<reference evidence="8 9" key="1">
    <citation type="journal article" date="2014" name="Genome Biol. Evol.">
        <title>Comparative genomics and transcriptomics analyses reveal divergent lifestyle features of nematode endoparasitic fungus Hirsutella minnesotensis.</title>
        <authorList>
            <person name="Lai Y."/>
            <person name="Liu K."/>
            <person name="Zhang X."/>
            <person name="Zhang X."/>
            <person name="Li K."/>
            <person name="Wang N."/>
            <person name="Shu C."/>
            <person name="Wu Y."/>
            <person name="Wang C."/>
            <person name="Bushley K.E."/>
            <person name="Xiang M."/>
            <person name="Liu X."/>
        </authorList>
    </citation>
    <scope>NUCLEOTIDE SEQUENCE [LARGE SCALE GENOMIC DNA]</scope>
    <source>
        <strain evidence="8 9">3608</strain>
    </source>
</reference>
<feature type="compositionally biased region" description="Pro residues" evidence="6">
    <location>
        <begin position="27"/>
        <end position="36"/>
    </location>
</feature>
<keyword evidence="2" id="KW-0479">Metal-binding</keyword>
<evidence type="ECO:0008006" key="10">
    <source>
        <dbReference type="Google" id="ProtNLM"/>
    </source>
</evidence>
<organism evidence="8 9">
    <name type="scientific">Hirsutella minnesotensis 3608</name>
    <dbReference type="NCBI Taxonomy" id="1043627"/>
    <lineage>
        <taxon>Eukaryota</taxon>
        <taxon>Fungi</taxon>
        <taxon>Dikarya</taxon>
        <taxon>Ascomycota</taxon>
        <taxon>Pezizomycotina</taxon>
        <taxon>Sordariomycetes</taxon>
        <taxon>Hypocreomycetidae</taxon>
        <taxon>Hypocreales</taxon>
        <taxon>Ophiocordycipitaceae</taxon>
        <taxon>Hirsutella</taxon>
    </lineage>
</organism>
<evidence type="ECO:0000313" key="8">
    <source>
        <dbReference type="EMBL" id="KJZ70187.1"/>
    </source>
</evidence>
<dbReference type="AlphaFoldDB" id="A0A0F7ZX66"/>
<dbReference type="GO" id="GO:0005634">
    <property type="term" value="C:nucleus"/>
    <property type="evidence" value="ECO:0007669"/>
    <property type="project" value="UniProtKB-SubCell"/>
</dbReference>
<keyword evidence="5" id="KW-0539">Nucleus</keyword>
<evidence type="ECO:0000313" key="9">
    <source>
        <dbReference type="Proteomes" id="UP000054481"/>
    </source>
</evidence>
<feature type="compositionally biased region" description="Pro residues" evidence="6">
    <location>
        <begin position="91"/>
        <end position="101"/>
    </location>
</feature>
<feature type="region of interest" description="Disordered" evidence="6">
    <location>
        <begin position="91"/>
        <end position="121"/>
    </location>
</feature>
<dbReference type="Proteomes" id="UP000054481">
    <property type="component" value="Unassembled WGS sequence"/>
</dbReference>
<evidence type="ECO:0000256" key="2">
    <source>
        <dbReference type="ARBA" id="ARBA00022723"/>
    </source>
</evidence>
<dbReference type="PANTHER" id="PTHR46481:SF10">
    <property type="entry name" value="ZINC FINGER BED DOMAIN-CONTAINING PROTEIN 39"/>
    <property type="match status" value="1"/>
</dbReference>